<gene>
    <name evidence="2" type="ORF">P9850_07170</name>
    <name evidence="1" type="ORF">PNH38_14335</name>
</gene>
<evidence type="ECO:0000313" key="3">
    <source>
        <dbReference type="Proteomes" id="UP001213979"/>
    </source>
</evidence>
<dbReference type="AlphaFoldDB" id="A0ABD5ITL2"/>
<evidence type="ECO:0000313" key="2">
    <source>
        <dbReference type="EMBL" id="MED5051642.1"/>
    </source>
</evidence>
<evidence type="ECO:0000313" key="1">
    <source>
        <dbReference type="EMBL" id="MDE8565035.1"/>
    </source>
</evidence>
<keyword evidence="3" id="KW-1185">Reference proteome</keyword>
<comment type="caution">
    <text evidence="2">The sequence shown here is derived from an EMBL/GenBank/DDBJ whole genome shotgun (WGS) entry which is preliminary data.</text>
</comment>
<dbReference type="RefSeq" id="WP_159719683.1">
    <property type="nucleotide sequence ID" value="NZ_JAGUQN010000016.1"/>
</dbReference>
<name>A0ABD5ITL2_9BACL</name>
<dbReference type="EMBL" id="JARTLI010000008">
    <property type="protein sequence ID" value="MED5051642.1"/>
    <property type="molecule type" value="Genomic_DNA"/>
</dbReference>
<dbReference type="Proteomes" id="UP001213979">
    <property type="component" value="Unassembled WGS sequence"/>
</dbReference>
<evidence type="ECO:0000313" key="4">
    <source>
        <dbReference type="Proteomes" id="UP001339962"/>
    </source>
</evidence>
<reference evidence="1 3" key="1">
    <citation type="submission" date="2023-01" db="EMBL/GenBank/DDBJ databases">
        <title>Genome-based reclassification of Anoxybacillus geothermalis as a later heterotypic synonym of Anoxybacillus rupiensis.</title>
        <authorList>
            <person name="Inan Bektas K."/>
            <person name="Canakci S."/>
            <person name="Belduz A.A."/>
            <person name="Guler H.H."/>
        </authorList>
    </citation>
    <scope>NUCLEOTIDE SEQUENCE [LARGE SCALE GENOMIC DNA]</scope>
    <source>
        <strain evidence="1 3">DSM 17127</strain>
    </source>
</reference>
<organism evidence="2 4">
    <name type="scientific">Anoxybacteroides rupiense</name>
    <dbReference type="NCBI Taxonomy" id="311460"/>
    <lineage>
        <taxon>Bacteria</taxon>
        <taxon>Bacillati</taxon>
        <taxon>Bacillota</taxon>
        <taxon>Bacilli</taxon>
        <taxon>Bacillales</taxon>
        <taxon>Anoxybacillaceae</taxon>
        <taxon>Anoxybacteroides</taxon>
    </lineage>
</organism>
<dbReference type="EMBL" id="JAQOTG010000016">
    <property type="protein sequence ID" value="MDE8565035.1"/>
    <property type="molecule type" value="Genomic_DNA"/>
</dbReference>
<dbReference type="Proteomes" id="UP001339962">
    <property type="component" value="Unassembled WGS sequence"/>
</dbReference>
<accession>A0ABD5ITL2</accession>
<proteinExistence type="predicted"/>
<sequence>MSYQEFLVERERMDALLRRGYVIKRVHENLSGAFIEFALPTPAASESKQPLQTLHIQTADARKYVSSLLIQQMKRSS</sequence>
<reference evidence="2 4" key="2">
    <citation type="submission" date="2023-03" db="EMBL/GenBank/DDBJ databases">
        <title>Bacillus Genome Sequencing.</title>
        <authorList>
            <person name="Dunlap C."/>
        </authorList>
    </citation>
    <scope>NUCLEOTIDE SEQUENCE [LARGE SCALE GENOMIC DNA]</scope>
    <source>
        <strain evidence="2 4">NRS-38</strain>
    </source>
</reference>
<protein>
    <submittedName>
        <fullName evidence="2">Uncharacterized protein</fullName>
    </submittedName>
</protein>